<keyword evidence="13" id="KW-1185">Reference proteome</keyword>
<dbReference type="AlphaFoldDB" id="A0A811L076"/>
<dbReference type="GO" id="GO:0047560">
    <property type="term" value="F:3-dehydrosphinganine reductase activity"/>
    <property type="evidence" value="ECO:0007669"/>
    <property type="project" value="UniProtKB-EC"/>
</dbReference>
<proteinExistence type="inferred from homology"/>
<dbReference type="PANTHER" id="PTHR43550">
    <property type="entry name" value="3-KETODIHYDROSPHINGOSINE REDUCTASE"/>
    <property type="match status" value="1"/>
</dbReference>
<dbReference type="GO" id="GO:0005789">
    <property type="term" value="C:endoplasmic reticulum membrane"/>
    <property type="evidence" value="ECO:0007669"/>
    <property type="project" value="TreeGrafter"/>
</dbReference>
<evidence type="ECO:0000256" key="8">
    <source>
        <dbReference type="ARBA" id="ARBA00023098"/>
    </source>
</evidence>
<dbReference type="Proteomes" id="UP000614601">
    <property type="component" value="Unassembled WGS sequence"/>
</dbReference>
<evidence type="ECO:0000256" key="4">
    <source>
        <dbReference type="ARBA" id="ARBA00022824"/>
    </source>
</evidence>
<dbReference type="EMBL" id="CAJFCW020000004">
    <property type="protein sequence ID" value="CAG9115136.1"/>
    <property type="molecule type" value="Genomic_DNA"/>
</dbReference>
<comment type="similarity">
    <text evidence="10">Belongs to the short-chain dehydrogenases/reductases (SDR) family.</text>
</comment>
<accession>A0A811L076</accession>
<keyword evidence="11" id="KW-0812">Transmembrane</keyword>
<dbReference type="InterPro" id="IPR036291">
    <property type="entry name" value="NAD(P)-bd_dom_sf"/>
</dbReference>
<keyword evidence="11" id="KW-0472">Membrane</keyword>
<dbReference type="EMBL" id="CAJFDH010000004">
    <property type="protein sequence ID" value="CAD5221503.1"/>
    <property type="molecule type" value="Genomic_DNA"/>
</dbReference>
<evidence type="ECO:0000256" key="11">
    <source>
        <dbReference type="SAM" id="Phobius"/>
    </source>
</evidence>
<evidence type="ECO:0000256" key="9">
    <source>
        <dbReference type="ARBA" id="ARBA00026112"/>
    </source>
</evidence>
<keyword evidence="6" id="KW-0746">Sphingolipid metabolism</keyword>
<dbReference type="FunFam" id="3.40.50.720:FF:000468">
    <property type="entry name" value="Short-chain dehydrogenase, putative"/>
    <property type="match status" value="1"/>
</dbReference>
<evidence type="ECO:0000256" key="3">
    <source>
        <dbReference type="ARBA" id="ARBA00004991"/>
    </source>
</evidence>
<keyword evidence="8" id="KW-0443">Lipid metabolism</keyword>
<keyword evidence="7" id="KW-0560">Oxidoreductase</keyword>
<dbReference type="InterPro" id="IPR002347">
    <property type="entry name" value="SDR_fam"/>
</dbReference>
<evidence type="ECO:0000256" key="2">
    <source>
        <dbReference type="ARBA" id="ARBA00004760"/>
    </source>
</evidence>
<protein>
    <recommendedName>
        <fullName evidence="9">3-dehydrosphinganine reductase</fullName>
        <ecNumber evidence="9">1.1.1.102</ecNumber>
    </recommendedName>
</protein>
<name>A0A811L076_9BILA</name>
<gene>
    <name evidence="12" type="ORF">BOKJ2_LOCUS9477</name>
</gene>
<dbReference type="PRINTS" id="PR00080">
    <property type="entry name" value="SDRFAMILY"/>
</dbReference>
<dbReference type="Gene3D" id="3.40.50.720">
    <property type="entry name" value="NAD(P)-binding Rossmann-like Domain"/>
    <property type="match status" value="1"/>
</dbReference>
<keyword evidence="5" id="KW-0521">NADP</keyword>
<reference evidence="12" key="1">
    <citation type="submission" date="2020-09" db="EMBL/GenBank/DDBJ databases">
        <authorList>
            <person name="Kikuchi T."/>
        </authorList>
    </citation>
    <scope>NUCLEOTIDE SEQUENCE</scope>
    <source>
        <strain evidence="12">SH1</strain>
    </source>
</reference>
<comment type="caution">
    <text evidence="12">The sequence shown here is derived from an EMBL/GenBank/DDBJ whole genome shotgun (WGS) entry which is preliminary data.</text>
</comment>
<sequence>MTPLELCGVLFLIITAVISLLVAVVIYSLPKKIYTNIKRSHVLITGGSKGIGKAVAIECLKQQATFVTICARNRKDLEKAQYDLQRYCRDGQSVKIYEMDITAGFDKVKEVVNQIESEVAPVDILVNNAGFVIQGEFDVLASESVLKQMEINYIGATHLVRAVLPSMKERGHGHINFVSSAAGQCAIWGYGAYSPSKFAVRAFADVMAAECRPYNIGVSVLYPPNTETEGFQVEKQEMPEQIRQISGSAGLFSSEEVGRACVNAISNGDFNASVGFEGWLLCTLAAGASPESSPLQAIAQTLFAGIFRGIMLVYQGSFTDIIQKLHKKAA</sequence>
<dbReference type="CDD" id="cd08939">
    <property type="entry name" value="KDSR-like_SDR_c"/>
    <property type="match status" value="1"/>
</dbReference>
<keyword evidence="11" id="KW-1133">Transmembrane helix</keyword>
<feature type="transmembrane region" description="Helical" evidence="11">
    <location>
        <begin position="6"/>
        <end position="29"/>
    </location>
</feature>
<evidence type="ECO:0000313" key="13">
    <source>
        <dbReference type="Proteomes" id="UP000614601"/>
    </source>
</evidence>
<evidence type="ECO:0000313" key="12">
    <source>
        <dbReference type="EMBL" id="CAD5221503.1"/>
    </source>
</evidence>
<dbReference type="InterPro" id="IPR045022">
    <property type="entry name" value="KDSR-like"/>
</dbReference>
<dbReference type="OrthoDB" id="37659at2759"/>
<dbReference type="PRINTS" id="PR00081">
    <property type="entry name" value="GDHRDH"/>
</dbReference>
<dbReference type="GO" id="GO:0030148">
    <property type="term" value="P:sphingolipid biosynthetic process"/>
    <property type="evidence" value="ECO:0007669"/>
    <property type="project" value="InterPro"/>
</dbReference>
<comment type="pathway">
    <text evidence="2">Lipid metabolism; sphingolipid metabolism.</text>
</comment>
<dbReference type="Pfam" id="PF00106">
    <property type="entry name" value="adh_short"/>
    <property type="match status" value="1"/>
</dbReference>
<comment type="pathway">
    <text evidence="3">Sphingolipid metabolism.</text>
</comment>
<evidence type="ECO:0000256" key="7">
    <source>
        <dbReference type="ARBA" id="ARBA00023002"/>
    </source>
</evidence>
<dbReference type="Proteomes" id="UP000783686">
    <property type="component" value="Unassembled WGS sequence"/>
</dbReference>
<evidence type="ECO:0000256" key="6">
    <source>
        <dbReference type="ARBA" id="ARBA00022919"/>
    </source>
</evidence>
<organism evidence="12 13">
    <name type="scientific">Bursaphelenchus okinawaensis</name>
    <dbReference type="NCBI Taxonomy" id="465554"/>
    <lineage>
        <taxon>Eukaryota</taxon>
        <taxon>Metazoa</taxon>
        <taxon>Ecdysozoa</taxon>
        <taxon>Nematoda</taxon>
        <taxon>Chromadorea</taxon>
        <taxon>Rhabditida</taxon>
        <taxon>Tylenchina</taxon>
        <taxon>Tylenchomorpha</taxon>
        <taxon>Aphelenchoidea</taxon>
        <taxon>Aphelenchoididae</taxon>
        <taxon>Bursaphelenchus</taxon>
    </lineage>
</organism>
<evidence type="ECO:0000256" key="5">
    <source>
        <dbReference type="ARBA" id="ARBA00022857"/>
    </source>
</evidence>
<dbReference type="SUPFAM" id="SSF51735">
    <property type="entry name" value="NAD(P)-binding Rossmann-fold domains"/>
    <property type="match status" value="1"/>
</dbReference>
<dbReference type="EC" id="1.1.1.102" evidence="9"/>
<dbReference type="PANTHER" id="PTHR43550:SF3">
    <property type="entry name" value="3-KETODIHYDROSPHINGOSINE REDUCTASE"/>
    <property type="match status" value="1"/>
</dbReference>
<keyword evidence="4" id="KW-0256">Endoplasmic reticulum</keyword>
<evidence type="ECO:0000256" key="1">
    <source>
        <dbReference type="ARBA" id="ARBA00004240"/>
    </source>
</evidence>
<dbReference type="GO" id="GO:0006666">
    <property type="term" value="P:3-keto-sphinganine metabolic process"/>
    <property type="evidence" value="ECO:0007669"/>
    <property type="project" value="InterPro"/>
</dbReference>
<evidence type="ECO:0000256" key="10">
    <source>
        <dbReference type="RuleBase" id="RU000363"/>
    </source>
</evidence>
<comment type="subcellular location">
    <subcellularLocation>
        <location evidence="1">Endoplasmic reticulum</location>
    </subcellularLocation>
</comment>